<dbReference type="Gene3D" id="1.20.5.4130">
    <property type="match status" value="1"/>
</dbReference>
<keyword evidence="5" id="KW-0175">Coiled coil</keyword>
<keyword evidence="1" id="KW-0677">Repeat</keyword>
<dbReference type="PANTHER" id="PTHR23155">
    <property type="entry name" value="DISEASE RESISTANCE PROTEIN RP"/>
    <property type="match status" value="1"/>
</dbReference>
<keyword evidence="4" id="KW-0862">Zinc</keyword>
<dbReference type="FunFam" id="3.40.50.300:FF:001091">
    <property type="entry name" value="Probable disease resistance protein At1g61300"/>
    <property type="match status" value="1"/>
</dbReference>
<protein>
    <recommendedName>
        <fullName evidence="7">CCHC-type domain-containing protein</fullName>
    </recommendedName>
</protein>
<evidence type="ECO:0000313" key="9">
    <source>
        <dbReference type="Proteomes" id="UP001054821"/>
    </source>
</evidence>
<evidence type="ECO:0000256" key="6">
    <source>
        <dbReference type="SAM" id="MobiDB-lite"/>
    </source>
</evidence>
<dbReference type="InterPro" id="IPR042197">
    <property type="entry name" value="Apaf_helical"/>
</dbReference>
<dbReference type="FunFam" id="1.10.8.430:FF:000003">
    <property type="entry name" value="Probable disease resistance protein At5g66910"/>
    <property type="match status" value="1"/>
</dbReference>
<feature type="region of interest" description="Disordered" evidence="6">
    <location>
        <begin position="1099"/>
        <end position="1126"/>
    </location>
</feature>
<dbReference type="InterPro" id="IPR055414">
    <property type="entry name" value="LRR_R13L4/SHOC2-like"/>
</dbReference>
<dbReference type="SUPFAM" id="SSF52058">
    <property type="entry name" value="L domain-like"/>
    <property type="match status" value="1"/>
</dbReference>
<dbReference type="InterPro" id="IPR002182">
    <property type="entry name" value="NB-ARC"/>
</dbReference>
<dbReference type="PANTHER" id="PTHR23155:SF1205">
    <property type="entry name" value="DISEASE RESISTANCE PROTEIN RPM1"/>
    <property type="match status" value="1"/>
</dbReference>
<dbReference type="Gene3D" id="1.10.8.430">
    <property type="entry name" value="Helical domain of apoptotic protease-activating factors"/>
    <property type="match status" value="1"/>
</dbReference>
<feature type="domain" description="CCHC-type" evidence="7">
    <location>
        <begin position="1143"/>
        <end position="1157"/>
    </location>
</feature>
<keyword evidence="4" id="KW-0863">Zinc-finger</keyword>
<proteinExistence type="predicted"/>
<comment type="caution">
    <text evidence="8">The sequence shown here is derived from an EMBL/GenBank/DDBJ whole genome shotgun (WGS) entry which is preliminary data.</text>
</comment>
<dbReference type="Proteomes" id="UP001054821">
    <property type="component" value="Chromosome 8"/>
</dbReference>
<dbReference type="FunFam" id="1.10.10.10:FF:000322">
    <property type="entry name" value="Probable disease resistance protein At1g63360"/>
    <property type="match status" value="1"/>
</dbReference>
<dbReference type="InterPro" id="IPR032675">
    <property type="entry name" value="LRR_dom_sf"/>
</dbReference>
<dbReference type="GO" id="GO:0003676">
    <property type="term" value="F:nucleic acid binding"/>
    <property type="evidence" value="ECO:0007669"/>
    <property type="project" value="InterPro"/>
</dbReference>
<dbReference type="Pfam" id="PF18052">
    <property type="entry name" value="Rx_N"/>
    <property type="match status" value="1"/>
</dbReference>
<name>A0AAD4UR24_PRUDU</name>
<evidence type="ECO:0000256" key="5">
    <source>
        <dbReference type="SAM" id="Coils"/>
    </source>
</evidence>
<sequence>MASATTDLLIGKIVGILENEASAIAGVGDQVDEIKQELLYMKSFLQDAEGKEPHTEGEKTWVTMVRNLTFKAEVIIDKFMYEMYEQQSQGRFARWLQKPIHIPKILWYRRQVAIELQKITRTIKAIPERNQRYCVGSLSSSSNDNHKWVKNQADQSSLFIKEDELVGIERKKHTLMERLMSEERHQMVVSVVGMGGSGKTTLVAKTFTDETIKRYFDCYAWITVSQTYVIEDLFRSLIKEFHRSRKEEVPPSMSSLEHTELVEMLRNYLDAKRYLVVLDDVWDIKLWERVRISLPDSRALGNRILLTTRNQEIALYPFGVESHVYRIELLEKDEAWELFNKKAFSTYHEHCCPPEFESLASELVEKCEGLPLAIVALSGVLSSKESPTEWRKVYSSLNWQLTNNPLLKPMTTILLLSFDDLPYQLKHCFMYCSLFPEDYLIDGERLIRLWLGEGFVEQVDGLTPEEVAENYLIELIRRSMLKVEDRTDMGKTLAYKMHDILRELALSMSQKENFSANYVGREMRKVTARRLSIQTTEGEISSIKGLSELRSFLVFVTSTFSLPSRSKLLKVLDLEKVPMDKLPSGLVYLFNLRYLNLRGTSIKELPKFIGRLRNLETLDISHTKIEVLPRGISKLLNLRHLLMYHHTWDDVGFKYLKGTRVPSNISELKKLQVLEKVESDGNIAGLIGSMTQIRQLGITNVKGSDEMDLCDSIQKMKQLRNLSLTSTNADEFLKVDKLSLPPPHLEIVSLAGKLHKVPVWFCSLQSLTHLHLHWAKLENDELLPQIEALPCLASLDLFNAYNGKELYFGGGFPKLTRLVLFNLLFLKQVAGHTQLDLTYLRMDRAAGSVAHPPYFDGHNYGAWKAKMKSFLWSLDERVWYTVVHGFSDPTKRIGKGDEETTVLKSREEWTTAEATHSTNNQKGLNAIFTAVSSDQFEYISSCDTSKEAWDILQVTHEGTDTVKGAKLQMHTLQFETIMMDENETFSEFYAKLCVIVNACSSLGEKIPEDRVVKKILRSLPQRFSPKITAIEEIRDLNTMKVRELIGSLQTYEMKHLAPKKNKSVALKVVDKEDGEHQSEEFNGEEFAYLSRQFKKFFKHQNSRSHDSRNHSGINSKVKHGDYTDGNVKSRRFTEKKTTKERVKCYECEGYGHISSECANTQKKQNGKAKALNVTWSDSDSESESEENTIALITTVSLDKAQHNNGNDEEPNIGYVLEKYDDLLAASQKLNQHNKELARKVAVLELENNRIARTLQSSAAEPESIGEVLEIELKSSKERIIALTIGAEKIDKMISMGRSNGDKRGLGFDSINKSSTVSVTKFVKPSLSTGGTGTDFEDCNQHFNPVTRRPGAKQVQKDHSPSDVIGNVNDKMRTRQQVCIYRYPTGIFTLPLGIEYLLNLNTLELVYLPTQLVDPIREGGVDRPKVQHIPKIHNYYITSSGTTHESLSYT</sequence>
<keyword evidence="3" id="KW-0611">Plant defense</keyword>
<dbReference type="Gene3D" id="1.10.10.10">
    <property type="entry name" value="Winged helix-like DNA-binding domain superfamily/Winged helix DNA-binding domain"/>
    <property type="match status" value="1"/>
</dbReference>
<dbReference type="Pfam" id="PF14223">
    <property type="entry name" value="Retrotran_gag_2"/>
    <property type="match status" value="1"/>
</dbReference>
<keyword evidence="2" id="KW-0547">Nucleotide-binding</keyword>
<evidence type="ECO:0000256" key="4">
    <source>
        <dbReference type="PROSITE-ProRule" id="PRU00047"/>
    </source>
</evidence>
<dbReference type="SUPFAM" id="SSF52540">
    <property type="entry name" value="P-loop containing nucleoside triphosphate hydrolases"/>
    <property type="match status" value="1"/>
</dbReference>
<reference evidence="8 9" key="1">
    <citation type="journal article" date="2022" name="G3 (Bethesda)">
        <title>Whole-genome sequence and methylome profiling of the almond [Prunus dulcis (Mill.) D.A. Webb] cultivar 'Nonpareil'.</title>
        <authorList>
            <person name="D'Amico-Willman K.M."/>
            <person name="Ouma W.Z."/>
            <person name="Meulia T."/>
            <person name="Sideli G.M."/>
            <person name="Gradziel T.M."/>
            <person name="Fresnedo-Ramirez J."/>
        </authorList>
    </citation>
    <scope>NUCLEOTIDE SEQUENCE [LARGE SCALE GENOMIC DNA]</scope>
    <source>
        <strain evidence="8">Clone GOH B32 T37-40</strain>
    </source>
</reference>
<dbReference type="InterPro" id="IPR027417">
    <property type="entry name" value="P-loop_NTPase"/>
</dbReference>
<evidence type="ECO:0000259" key="7">
    <source>
        <dbReference type="PROSITE" id="PS50158"/>
    </source>
</evidence>
<dbReference type="GO" id="GO:0008270">
    <property type="term" value="F:zinc ion binding"/>
    <property type="evidence" value="ECO:0007669"/>
    <property type="project" value="UniProtKB-KW"/>
</dbReference>
<dbReference type="InterPro" id="IPR036388">
    <property type="entry name" value="WH-like_DNA-bd_sf"/>
</dbReference>
<dbReference type="Pfam" id="PF00931">
    <property type="entry name" value="NB-ARC"/>
    <property type="match status" value="1"/>
</dbReference>
<evidence type="ECO:0000256" key="3">
    <source>
        <dbReference type="ARBA" id="ARBA00022821"/>
    </source>
</evidence>
<dbReference type="Pfam" id="PF23559">
    <property type="entry name" value="WHD_DRP"/>
    <property type="match status" value="1"/>
</dbReference>
<dbReference type="InterPro" id="IPR044974">
    <property type="entry name" value="Disease_R_plants"/>
</dbReference>
<dbReference type="InterPro" id="IPR058922">
    <property type="entry name" value="WHD_DRP"/>
</dbReference>
<keyword evidence="4" id="KW-0479">Metal-binding</keyword>
<dbReference type="PRINTS" id="PR00364">
    <property type="entry name" value="DISEASERSIST"/>
</dbReference>
<dbReference type="PROSITE" id="PS50158">
    <property type="entry name" value="ZF_CCHC"/>
    <property type="match status" value="1"/>
</dbReference>
<dbReference type="CDD" id="cd14798">
    <property type="entry name" value="RX-CC_like"/>
    <property type="match status" value="1"/>
</dbReference>
<gene>
    <name evidence="8" type="ORF">L3X38_040858</name>
</gene>
<evidence type="ECO:0000256" key="1">
    <source>
        <dbReference type="ARBA" id="ARBA00022737"/>
    </source>
</evidence>
<organism evidence="8 9">
    <name type="scientific">Prunus dulcis</name>
    <name type="common">Almond</name>
    <name type="synonym">Amygdalus dulcis</name>
    <dbReference type="NCBI Taxonomy" id="3755"/>
    <lineage>
        <taxon>Eukaryota</taxon>
        <taxon>Viridiplantae</taxon>
        <taxon>Streptophyta</taxon>
        <taxon>Embryophyta</taxon>
        <taxon>Tracheophyta</taxon>
        <taxon>Spermatophyta</taxon>
        <taxon>Magnoliopsida</taxon>
        <taxon>eudicotyledons</taxon>
        <taxon>Gunneridae</taxon>
        <taxon>Pentapetalae</taxon>
        <taxon>rosids</taxon>
        <taxon>fabids</taxon>
        <taxon>Rosales</taxon>
        <taxon>Rosaceae</taxon>
        <taxon>Amygdaloideae</taxon>
        <taxon>Amygdaleae</taxon>
        <taxon>Prunus</taxon>
    </lineage>
</organism>
<evidence type="ECO:0000256" key="2">
    <source>
        <dbReference type="ARBA" id="ARBA00022741"/>
    </source>
</evidence>
<dbReference type="Pfam" id="PF23598">
    <property type="entry name" value="LRR_14"/>
    <property type="match status" value="1"/>
</dbReference>
<keyword evidence="9" id="KW-1185">Reference proteome</keyword>
<accession>A0AAD4UR24</accession>
<dbReference type="EMBL" id="JAJFAZ020000008">
    <property type="protein sequence ID" value="KAI5311685.1"/>
    <property type="molecule type" value="Genomic_DNA"/>
</dbReference>
<dbReference type="InterPro" id="IPR041118">
    <property type="entry name" value="Rx_N"/>
</dbReference>
<dbReference type="InterPro" id="IPR038005">
    <property type="entry name" value="RX-like_CC"/>
</dbReference>
<evidence type="ECO:0000313" key="8">
    <source>
        <dbReference type="EMBL" id="KAI5311685.1"/>
    </source>
</evidence>
<dbReference type="Gene3D" id="3.40.50.300">
    <property type="entry name" value="P-loop containing nucleotide triphosphate hydrolases"/>
    <property type="match status" value="1"/>
</dbReference>
<dbReference type="Gene3D" id="3.80.10.10">
    <property type="entry name" value="Ribonuclease Inhibitor"/>
    <property type="match status" value="1"/>
</dbReference>
<dbReference type="GO" id="GO:0098542">
    <property type="term" value="P:defense response to other organism"/>
    <property type="evidence" value="ECO:0007669"/>
    <property type="project" value="TreeGrafter"/>
</dbReference>
<dbReference type="GO" id="GO:0043531">
    <property type="term" value="F:ADP binding"/>
    <property type="evidence" value="ECO:0007669"/>
    <property type="project" value="InterPro"/>
</dbReference>
<feature type="coiled-coil region" evidence="5">
    <location>
        <begin position="1219"/>
        <end position="1253"/>
    </location>
</feature>
<feature type="region of interest" description="Disordered" evidence="6">
    <location>
        <begin position="1346"/>
        <end position="1366"/>
    </location>
</feature>
<dbReference type="InterPro" id="IPR001878">
    <property type="entry name" value="Znf_CCHC"/>
</dbReference>